<organism evidence="2 3">
    <name type="scientific">Bodo saltans</name>
    <name type="common">Flagellated protozoan</name>
    <dbReference type="NCBI Taxonomy" id="75058"/>
    <lineage>
        <taxon>Eukaryota</taxon>
        <taxon>Discoba</taxon>
        <taxon>Euglenozoa</taxon>
        <taxon>Kinetoplastea</taxon>
        <taxon>Metakinetoplastina</taxon>
        <taxon>Eubodonida</taxon>
        <taxon>Bodonidae</taxon>
        <taxon>Bodo</taxon>
    </lineage>
</organism>
<feature type="compositionally biased region" description="Basic and acidic residues" evidence="1">
    <location>
        <begin position="68"/>
        <end position="78"/>
    </location>
</feature>
<dbReference type="AlphaFoldDB" id="A0A0S4J6R3"/>
<name>A0A0S4J6R3_BODSA</name>
<accession>A0A0S4J6R3</accession>
<evidence type="ECO:0000256" key="1">
    <source>
        <dbReference type="SAM" id="MobiDB-lite"/>
    </source>
</evidence>
<dbReference type="EMBL" id="CYKH01001186">
    <property type="protein sequence ID" value="CUG85715.1"/>
    <property type="molecule type" value="Genomic_DNA"/>
</dbReference>
<sequence>MGIINLDCRRQECQLDRSILDTLTTWRTDRESDFMVAESERQGTLPIHRFTDVSVTSRCETVDTGATKNDETDQREGRSQVNEEMTQLGCNEKHLLSLSRHTYRFSAFTERRADSIKTKHNARSTVSGL</sequence>
<evidence type="ECO:0000313" key="2">
    <source>
        <dbReference type="EMBL" id="CUG85715.1"/>
    </source>
</evidence>
<keyword evidence="3" id="KW-1185">Reference proteome</keyword>
<gene>
    <name evidence="2" type="ORF">BSAL_90540</name>
</gene>
<reference evidence="3" key="1">
    <citation type="submission" date="2015-09" db="EMBL/GenBank/DDBJ databases">
        <authorList>
            <consortium name="Pathogen Informatics"/>
        </authorList>
    </citation>
    <scope>NUCLEOTIDE SEQUENCE [LARGE SCALE GENOMIC DNA]</scope>
    <source>
        <strain evidence="3">Lake Konstanz</strain>
    </source>
</reference>
<proteinExistence type="predicted"/>
<evidence type="ECO:0000313" key="3">
    <source>
        <dbReference type="Proteomes" id="UP000051952"/>
    </source>
</evidence>
<dbReference type="VEuPathDB" id="TriTrypDB:BSAL_90540"/>
<dbReference type="Proteomes" id="UP000051952">
    <property type="component" value="Unassembled WGS sequence"/>
</dbReference>
<feature type="region of interest" description="Disordered" evidence="1">
    <location>
        <begin position="63"/>
        <end position="84"/>
    </location>
</feature>
<protein>
    <submittedName>
        <fullName evidence="2">Uncharacterized protein</fullName>
    </submittedName>
</protein>